<reference evidence="1 2" key="1">
    <citation type="submission" date="2023-04" db="EMBL/GenBank/DDBJ databases">
        <title>A novel bacteria isolated from coastal sediment.</title>
        <authorList>
            <person name="Liu X.-J."/>
            <person name="Du Z.-J."/>
        </authorList>
    </citation>
    <scope>NUCLEOTIDE SEQUENCE [LARGE SCALE GENOMIC DNA]</scope>
    <source>
        <strain evidence="1 2">SDUM461004</strain>
    </source>
</reference>
<dbReference type="SUPFAM" id="SSF56935">
    <property type="entry name" value="Porins"/>
    <property type="match status" value="1"/>
</dbReference>
<name>A0ABU1AMB2_9BACT</name>
<dbReference type="Pfam" id="PF10082">
    <property type="entry name" value="BBP2_2"/>
    <property type="match status" value="1"/>
</dbReference>
<dbReference type="InterPro" id="IPR018759">
    <property type="entry name" value="BBP2_2"/>
</dbReference>
<gene>
    <name evidence="1" type="ORF">QEH59_16035</name>
</gene>
<comment type="caution">
    <text evidence="1">The sequence shown here is derived from an EMBL/GenBank/DDBJ whole genome shotgun (WGS) entry which is preliminary data.</text>
</comment>
<dbReference type="EMBL" id="JARXIC010000038">
    <property type="protein sequence ID" value="MDQ8195945.1"/>
    <property type="molecule type" value="Genomic_DNA"/>
</dbReference>
<dbReference type="RefSeq" id="WP_308986390.1">
    <property type="nucleotide sequence ID" value="NZ_JARXIC010000038.1"/>
</dbReference>
<evidence type="ECO:0000313" key="1">
    <source>
        <dbReference type="EMBL" id="MDQ8195945.1"/>
    </source>
</evidence>
<accession>A0ABU1AMB2</accession>
<keyword evidence="2" id="KW-1185">Reference proteome</keyword>
<proteinExistence type="predicted"/>
<organism evidence="1 2">
    <name type="scientific">Thalassobacterium sedimentorum</name>
    <dbReference type="NCBI Taxonomy" id="3041258"/>
    <lineage>
        <taxon>Bacteria</taxon>
        <taxon>Pseudomonadati</taxon>
        <taxon>Verrucomicrobiota</taxon>
        <taxon>Opitutia</taxon>
        <taxon>Puniceicoccales</taxon>
        <taxon>Coraliomargaritaceae</taxon>
        <taxon>Thalassobacterium</taxon>
    </lineage>
</organism>
<sequence length="374" mass="41904">MCIALVFCGGVCQLPAEWRVGELGAVTLSLEATAKSSSNVFLDEDEVSDFIFSSTPKVQFRASEGYASIDAFLGLELQRYAELTEYDAENIRSGLSIRLPDEPNGEIFQGSLDLGYNGSTAADADLQAVVEKHIFNTDFAGRYMVSEYFNIRSGLSYRDSQSEDAIYADVTTWSAPLALYYQVDEALSVGAGYRWRHTDSRSSLESTETLDHAFYFGVEDLISPLVQYELQVGFQFRDVLEGDGLKDDSGVYLQSSLHWFITDRTQFDVELGNEFGNTMGNQLSEILYTDLSLTHQLDARLRATVGVAYQNTDYDEMSGSRTDTEYRAYWGATYTLIENRLILSGQLSWTSRDSTQSSATYDLLEAALRCEYIY</sequence>
<dbReference type="Proteomes" id="UP001243717">
    <property type="component" value="Unassembled WGS sequence"/>
</dbReference>
<evidence type="ECO:0000313" key="2">
    <source>
        <dbReference type="Proteomes" id="UP001243717"/>
    </source>
</evidence>
<protein>
    <submittedName>
        <fullName evidence="1">Outer membrane beta-barrel protein</fullName>
    </submittedName>
</protein>